<keyword evidence="1" id="KW-1133">Transmembrane helix</keyword>
<keyword evidence="1" id="KW-0812">Transmembrane</keyword>
<dbReference type="Proteomes" id="UP000675781">
    <property type="component" value="Unassembled WGS sequence"/>
</dbReference>
<protein>
    <submittedName>
        <fullName evidence="2">DUF4233 domain-containing protein</fullName>
    </submittedName>
</protein>
<keyword evidence="1" id="KW-0472">Membrane</keyword>
<proteinExistence type="predicted"/>
<dbReference type="AlphaFoldDB" id="A0A941EKK5"/>
<comment type="caution">
    <text evidence="2">The sequence shown here is derived from an EMBL/GenBank/DDBJ whole genome shotgun (WGS) entry which is preliminary data.</text>
</comment>
<evidence type="ECO:0000313" key="2">
    <source>
        <dbReference type="EMBL" id="MBR7833056.1"/>
    </source>
</evidence>
<feature type="transmembrane region" description="Helical" evidence="1">
    <location>
        <begin position="12"/>
        <end position="30"/>
    </location>
</feature>
<dbReference type="EMBL" id="JAGSOG010000021">
    <property type="protein sequence ID" value="MBR7833056.1"/>
    <property type="molecule type" value="Genomic_DNA"/>
</dbReference>
<dbReference type="RefSeq" id="WP_212527576.1">
    <property type="nucleotide sequence ID" value="NZ_JAGSOG010000021.1"/>
</dbReference>
<reference evidence="2" key="1">
    <citation type="submission" date="2021-04" db="EMBL/GenBank/DDBJ databases">
        <title>Genome based classification of Actinospica acidithermotolerans sp. nov., an actinobacterium isolated from an Indonesian hot spring.</title>
        <authorList>
            <person name="Kusuma A.B."/>
            <person name="Putra K.E."/>
            <person name="Nafisah S."/>
            <person name="Loh J."/>
            <person name="Nouioui I."/>
            <person name="Goodfellow M."/>
        </authorList>
    </citation>
    <scope>NUCLEOTIDE SEQUENCE</scope>
    <source>
        <strain evidence="2">CSCA 57</strain>
    </source>
</reference>
<feature type="transmembrane region" description="Helical" evidence="1">
    <location>
        <begin position="36"/>
        <end position="52"/>
    </location>
</feature>
<dbReference type="InterPro" id="IPR025327">
    <property type="entry name" value="DUF4233"/>
</dbReference>
<evidence type="ECO:0000313" key="3">
    <source>
        <dbReference type="Proteomes" id="UP000675781"/>
    </source>
</evidence>
<dbReference type="Pfam" id="PF14017">
    <property type="entry name" value="DUF4233"/>
    <property type="match status" value="1"/>
</dbReference>
<evidence type="ECO:0000256" key="1">
    <source>
        <dbReference type="SAM" id="Phobius"/>
    </source>
</evidence>
<sequence length="119" mass="13199">MRWQEPMRRMAASVLVFEAFIALFFGLVAAKLHPAGGWQLAVVLGVVSILLSGMLRFRWAYTLGWVLQAAFVGAGFWVTDMFALGLVFAALWWAGVHFGAKGEQIKAERMQAWEAAHGE</sequence>
<organism evidence="2 3">
    <name type="scientific">Actinospica durhamensis</name>
    <dbReference type="NCBI Taxonomy" id="1508375"/>
    <lineage>
        <taxon>Bacteria</taxon>
        <taxon>Bacillati</taxon>
        <taxon>Actinomycetota</taxon>
        <taxon>Actinomycetes</taxon>
        <taxon>Catenulisporales</taxon>
        <taxon>Actinospicaceae</taxon>
        <taxon>Actinospica</taxon>
    </lineage>
</organism>
<keyword evidence="3" id="KW-1185">Reference proteome</keyword>
<gene>
    <name evidence="2" type="ORF">KDL01_07265</name>
</gene>
<name>A0A941EKK5_9ACTN</name>
<accession>A0A941EKK5</accession>